<dbReference type="AlphaFoldDB" id="H3SMZ8"/>
<sequence length="62" mass="7603">MDTRKNFEFKPNEQTEKVQEKQSKEENLDVDQTLFSDYMLDWLETVKQRIELITFRIFTVMP</sequence>
<organism evidence="2 3">
    <name type="scientific">Paenibacillus dendritiformis C454</name>
    <dbReference type="NCBI Taxonomy" id="1131935"/>
    <lineage>
        <taxon>Bacteria</taxon>
        <taxon>Bacillati</taxon>
        <taxon>Bacillota</taxon>
        <taxon>Bacilli</taxon>
        <taxon>Bacillales</taxon>
        <taxon>Paenibacillaceae</taxon>
        <taxon>Paenibacillus</taxon>
    </lineage>
</organism>
<dbReference type="OrthoDB" id="9803188at2"/>
<feature type="region of interest" description="Disordered" evidence="1">
    <location>
        <begin position="1"/>
        <end position="24"/>
    </location>
</feature>
<gene>
    <name evidence="2" type="ORF">PDENDC454_24725</name>
</gene>
<accession>H3SMZ8</accession>
<evidence type="ECO:0000313" key="3">
    <source>
        <dbReference type="Proteomes" id="UP000003900"/>
    </source>
</evidence>
<dbReference type="RefSeq" id="WP_006679424.1">
    <property type="nucleotide sequence ID" value="NZ_AHKH01000117.1"/>
</dbReference>
<name>H3SMZ8_9BACL</name>
<keyword evidence="3" id="KW-1185">Reference proteome</keyword>
<dbReference type="PATRIC" id="fig|1131935.3.peg.5142"/>
<dbReference type="Proteomes" id="UP000003900">
    <property type="component" value="Unassembled WGS sequence"/>
</dbReference>
<dbReference type="EMBL" id="AHKH01000117">
    <property type="protein sequence ID" value="EHQ59564.1"/>
    <property type="molecule type" value="Genomic_DNA"/>
</dbReference>
<proteinExistence type="predicted"/>
<comment type="caution">
    <text evidence="2">The sequence shown here is derived from an EMBL/GenBank/DDBJ whole genome shotgun (WGS) entry which is preliminary data.</text>
</comment>
<protein>
    <submittedName>
        <fullName evidence="2">Uncharacterized protein</fullName>
    </submittedName>
</protein>
<evidence type="ECO:0000256" key="1">
    <source>
        <dbReference type="SAM" id="MobiDB-lite"/>
    </source>
</evidence>
<reference evidence="2 3" key="1">
    <citation type="journal article" date="2012" name="J. Bacteriol.">
        <title>Genome Sequence of the Pattern-Forming Social Bacterium Paenibacillus dendritiformis C454 Chiral Morphotype.</title>
        <authorList>
            <person name="Sirota-Madi A."/>
            <person name="Olender T."/>
            <person name="Helman Y."/>
            <person name="Brainis I."/>
            <person name="Finkelshtein A."/>
            <person name="Roth D."/>
            <person name="Hagai E."/>
            <person name="Leshkowitz D."/>
            <person name="Brodsky L."/>
            <person name="Galatenko V."/>
            <person name="Nikolaev V."/>
            <person name="Gutnick D.L."/>
            <person name="Lancet D."/>
            <person name="Ben-Jacob E."/>
        </authorList>
    </citation>
    <scope>NUCLEOTIDE SEQUENCE [LARGE SCALE GENOMIC DNA]</scope>
    <source>
        <strain evidence="2 3">C454</strain>
    </source>
</reference>
<evidence type="ECO:0000313" key="2">
    <source>
        <dbReference type="EMBL" id="EHQ59564.1"/>
    </source>
</evidence>